<keyword evidence="4" id="KW-1185">Reference proteome</keyword>
<feature type="domain" description="ImpA N-terminal" evidence="2">
    <location>
        <begin position="6"/>
        <end position="129"/>
    </location>
</feature>
<dbReference type="NCBIfam" id="TIGR03363">
    <property type="entry name" value="VI_chp_8"/>
    <property type="match status" value="1"/>
</dbReference>
<evidence type="ECO:0000259" key="2">
    <source>
        <dbReference type="Pfam" id="PF06812"/>
    </source>
</evidence>
<evidence type="ECO:0000313" key="3">
    <source>
        <dbReference type="EMBL" id="TDG21940.1"/>
    </source>
</evidence>
<dbReference type="PANTHER" id="PTHR37951:SF1">
    <property type="entry name" value="TYPE VI SECRETION SYSTEM COMPONENT TSSA1"/>
    <property type="match status" value="1"/>
</dbReference>
<dbReference type="PANTHER" id="PTHR37951">
    <property type="entry name" value="CYTOPLASMIC PROTEIN-RELATED"/>
    <property type="match status" value="1"/>
</dbReference>
<dbReference type="InterPro" id="IPR010657">
    <property type="entry name" value="ImpA_N"/>
</dbReference>
<protein>
    <submittedName>
        <fullName evidence="3">Type VI secretion system protein TssA</fullName>
    </submittedName>
</protein>
<dbReference type="AlphaFoldDB" id="A0A4R5M6Z7"/>
<dbReference type="OrthoDB" id="9771118at2"/>
<dbReference type="InterPro" id="IPR017740">
    <property type="entry name" value="TssA-like"/>
</dbReference>
<sequence>MIETLLAPISADAPCGPDLEYDADFLALQRCATARPEEQYGDVLIAGQSPAWREAERLALELLARTKDLRIVVPLTWAWLDSRGLQGYADGLRLAAALLDAYWEPLHPALVVEGEADPLPRFNTLAELAGPQGCVRLAREQPLLGTLSVSAAAELIQQGEGGESGNPGGNLGGNPAGNYAGGRERFVHELRAAFAAGDPVLLAALAVREQLAGLRRRVSERLGDAWTLDASAFERQLAALAAVIAPDMAQAQAQTQPQTQEASQATPDINAQNLAQYAAQASQGLPPPQRAAGPPAANGAAWRDAEISSRADIDFGLEKMCRYLELHEPSHPAPIFLRRAQRLLSLNFYEIFRDIAPESVRELEHLSGNRNETPQ</sequence>
<accession>A0A4R5M6Z7</accession>
<name>A0A4R5M6Z7_9BURK</name>
<comment type="caution">
    <text evidence="3">The sequence shown here is derived from an EMBL/GenBank/DDBJ whole genome shotgun (WGS) entry which is preliminary data.</text>
</comment>
<organism evidence="3 4">
    <name type="scientific">Paraburkholderia silviterrae</name>
    <dbReference type="NCBI Taxonomy" id="2528715"/>
    <lineage>
        <taxon>Bacteria</taxon>
        <taxon>Pseudomonadati</taxon>
        <taxon>Pseudomonadota</taxon>
        <taxon>Betaproteobacteria</taxon>
        <taxon>Burkholderiales</taxon>
        <taxon>Burkholderiaceae</taxon>
        <taxon>Paraburkholderia</taxon>
    </lineage>
</organism>
<proteinExistence type="predicted"/>
<gene>
    <name evidence="3" type="primary">tssA</name>
    <name evidence="3" type="ORF">EYW47_18760</name>
</gene>
<evidence type="ECO:0000313" key="4">
    <source>
        <dbReference type="Proteomes" id="UP000295722"/>
    </source>
</evidence>
<dbReference type="Proteomes" id="UP000295722">
    <property type="component" value="Unassembled WGS sequence"/>
</dbReference>
<feature type="region of interest" description="Disordered" evidence="1">
    <location>
        <begin position="279"/>
        <end position="301"/>
    </location>
</feature>
<dbReference type="RefSeq" id="WP_133196340.1">
    <property type="nucleotide sequence ID" value="NZ_JBHUCW010000037.1"/>
</dbReference>
<dbReference type="Pfam" id="PF06812">
    <property type="entry name" value="ImpA_N"/>
    <property type="match status" value="1"/>
</dbReference>
<evidence type="ECO:0000256" key="1">
    <source>
        <dbReference type="SAM" id="MobiDB-lite"/>
    </source>
</evidence>
<reference evidence="3 4" key="1">
    <citation type="submission" date="2019-03" db="EMBL/GenBank/DDBJ databases">
        <title>Paraburkholderia sp. 4M-K11, isolated from subtropical forest soil.</title>
        <authorList>
            <person name="Gao Z.-H."/>
            <person name="Qiu L.-H."/>
        </authorList>
    </citation>
    <scope>NUCLEOTIDE SEQUENCE [LARGE SCALE GENOMIC DNA]</scope>
    <source>
        <strain evidence="3 4">4M-K11</strain>
    </source>
</reference>
<dbReference type="EMBL" id="SMRP01000009">
    <property type="protein sequence ID" value="TDG21940.1"/>
    <property type="molecule type" value="Genomic_DNA"/>
</dbReference>